<dbReference type="RefSeq" id="XP_004029963.1">
    <property type="nucleotide sequence ID" value="XM_004029915.1"/>
</dbReference>
<feature type="compositionally biased region" description="Basic and acidic residues" evidence="1">
    <location>
        <begin position="13"/>
        <end position="30"/>
    </location>
</feature>
<name>G0R194_ICHMU</name>
<proteinExistence type="predicted"/>
<sequence>KQIKIQKKTQQNHNKERIQKNNLNKNDHNKFQPQYRKQYTQKQIRLIGFISGDMPTYLQGKYSNISDSPVTKKEGKKIIENRIGVSKESPSFFKLKYGKEDQLSYNNPYIGDRKDSQGQKLSLVNRQTYNIFSKEDTQHQNKEYFNVKKITPPPIYNILSHVKSDIGTIDLQINERAKFSEDYQKLLDGQSSPFNKKLEYFSDFVNRNDVMNVYGNLNMRERPVKFRRVKDYSLDGQQLNHWKLIKEMSQPSKILKKLILTQHSMNSKQMSQTNSQNQSPLQKVSEQISIFPQIQYTGLYNQNIYEMNQINQVNLPKINQNSEKSSILKTQPQYLQQQSAHKNFSRKIQINRQSKIKEELICHELQDMEDFEYHLKYIQGNKLGERNQGSVFYKGNKV</sequence>
<reference evidence="2 3" key="1">
    <citation type="submission" date="2011-07" db="EMBL/GenBank/DDBJ databases">
        <authorList>
            <person name="Coyne R."/>
            <person name="Brami D."/>
            <person name="Johnson J."/>
            <person name="Hostetler J."/>
            <person name="Hannick L."/>
            <person name="Clark T."/>
            <person name="Cassidy-Hanley D."/>
            <person name="Inman J."/>
        </authorList>
    </citation>
    <scope>NUCLEOTIDE SEQUENCE [LARGE SCALE GENOMIC DNA]</scope>
    <source>
        <strain evidence="2 3">G5</strain>
    </source>
</reference>
<gene>
    <name evidence="2" type="ORF">IMG5_169240</name>
</gene>
<evidence type="ECO:0000313" key="2">
    <source>
        <dbReference type="EMBL" id="EGR28727.1"/>
    </source>
</evidence>
<dbReference type="GeneID" id="14904832"/>
<accession>G0R194</accession>
<evidence type="ECO:0000313" key="3">
    <source>
        <dbReference type="Proteomes" id="UP000008983"/>
    </source>
</evidence>
<dbReference type="InParanoid" id="G0R194"/>
<dbReference type="AlphaFoldDB" id="G0R194"/>
<organism evidence="2 3">
    <name type="scientific">Ichthyophthirius multifiliis</name>
    <name type="common">White spot disease agent</name>
    <name type="synonym">Ich</name>
    <dbReference type="NCBI Taxonomy" id="5932"/>
    <lineage>
        <taxon>Eukaryota</taxon>
        <taxon>Sar</taxon>
        <taxon>Alveolata</taxon>
        <taxon>Ciliophora</taxon>
        <taxon>Intramacronucleata</taxon>
        <taxon>Oligohymenophorea</taxon>
        <taxon>Hymenostomatida</taxon>
        <taxon>Ophryoglenina</taxon>
        <taxon>Ichthyophthirius</taxon>
    </lineage>
</organism>
<dbReference type="eggNOG" id="ENOG502T1ST">
    <property type="taxonomic scope" value="Eukaryota"/>
</dbReference>
<evidence type="ECO:0000256" key="1">
    <source>
        <dbReference type="SAM" id="MobiDB-lite"/>
    </source>
</evidence>
<dbReference type="OMA" id="RATEFKK"/>
<dbReference type="OrthoDB" id="288969at2759"/>
<feature type="region of interest" description="Disordered" evidence="1">
    <location>
        <begin position="1"/>
        <end position="30"/>
    </location>
</feature>
<feature type="non-terminal residue" evidence="2">
    <location>
        <position position="1"/>
    </location>
</feature>
<protein>
    <submittedName>
        <fullName evidence="2">Uncharacterized protein</fullName>
    </submittedName>
</protein>
<dbReference type="Proteomes" id="UP000008983">
    <property type="component" value="Unassembled WGS sequence"/>
</dbReference>
<dbReference type="STRING" id="857967.G0R194"/>
<dbReference type="EMBL" id="GL984212">
    <property type="protein sequence ID" value="EGR28727.1"/>
    <property type="molecule type" value="Genomic_DNA"/>
</dbReference>
<keyword evidence="3" id="KW-1185">Reference proteome</keyword>